<proteinExistence type="predicted"/>
<accession>A0A922LUC6</accession>
<reference evidence="1" key="2">
    <citation type="journal article" date="2019" name="Gigascience">
        <title>High-quality Schistosoma haematobium genome achieved by single-molecule and long-range sequencing.</title>
        <authorList>
            <person name="Stroehlein A.J."/>
            <person name="Korhonen P.K."/>
            <person name="Chong T.M."/>
            <person name="Lim Y.L."/>
            <person name="Chan K.G."/>
            <person name="Webster B."/>
            <person name="Rollinson D."/>
            <person name="Brindley P.J."/>
            <person name="Gasser R.B."/>
            <person name="Young N.D."/>
        </authorList>
    </citation>
    <scope>NUCLEOTIDE SEQUENCE</scope>
</reference>
<reference evidence="1" key="3">
    <citation type="submission" date="2021-06" db="EMBL/GenBank/DDBJ databases">
        <title>Chromosome-level genome assembly for S. haematobium.</title>
        <authorList>
            <person name="Stroehlein A.J."/>
        </authorList>
    </citation>
    <scope>NUCLEOTIDE SEQUENCE</scope>
</reference>
<evidence type="ECO:0000313" key="1">
    <source>
        <dbReference type="EMBL" id="KAH9593827.1"/>
    </source>
</evidence>
<protein>
    <submittedName>
        <fullName evidence="1">Uncharacterized protein</fullName>
    </submittedName>
</protein>
<dbReference type="RefSeq" id="XP_051073076.1">
    <property type="nucleotide sequence ID" value="XM_051209528.1"/>
</dbReference>
<dbReference type="CTD" id="75576877"/>
<reference evidence="1" key="4">
    <citation type="journal article" date="2022" name="PLoS Pathog.">
        <title>Chromosome-level genome of Schistosoma haematobium underpins genome-wide explorations of molecular variation.</title>
        <authorList>
            <person name="Stroehlein A.J."/>
            <person name="Korhonen P.K."/>
            <person name="Lee V.V."/>
            <person name="Ralph S.A."/>
            <person name="Mentink-Kane M."/>
            <person name="You H."/>
            <person name="McManus D.P."/>
            <person name="Tchuente L.T."/>
            <person name="Stothard J.R."/>
            <person name="Kaur P."/>
            <person name="Dudchenko O."/>
            <person name="Aiden E.L."/>
            <person name="Yang B."/>
            <person name="Yang H."/>
            <person name="Emery A.M."/>
            <person name="Webster B.L."/>
            <person name="Brindley P.J."/>
            <person name="Rollinson D."/>
            <person name="Chang B.C.H."/>
            <person name="Gasser R.B."/>
            <person name="Young N.D."/>
        </authorList>
    </citation>
    <scope>NUCLEOTIDE SEQUENCE</scope>
</reference>
<reference evidence="1" key="1">
    <citation type="journal article" date="2012" name="Nat. Genet.">
        <title>Whole-genome sequence of Schistosoma haematobium.</title>
        <authorList>
            <person name="Young N.D."/>
            <person name="Jex A.R."/>
            <person name="Li B."/>
            <person name="Liu S."/>
            <person name="Yang L."/>
            <person name="Xiong Z."/>
            <person name="Li Y."/>
            <person name="Cantacessi C."/>
            <person name="Hall R.S."/>
            <person name="Xu X."/>
            <person name="Chen F."/>
            <person name="Wu X."/>
            <person name="Zerlotini A."/>
            <person name="Oliveira G."/>
            <person name="Hofmann A."/>
            <person name="Zhang G."/>
            <person name="Fang X."/>
            <person name="Kang Y."/>
            <person name="Campbell B.E."/>
            <person name="Loukas A."/>
            <person name="Ranganathan S."/>
            <person name="Rollinson D."/>
            <person name="Rinaldi G."/>
            <person name="Brindley P.J."/>
            <person name="Yang H."/>
            <person name="Wang J."/>
            <person name="Wang J."/>
            <person name="Gasser R.B."/>
        </authorList>
    </citation>
    <scope>NUCLEOTIDE SEQUENCE</scope>
</reference>
<name>A0A922LUC6_SCHHA</name>
<sequence length="357" mass="41277">MSFKIPRIGIQRKLFDSNLDGIQNNQSSQDISFSVQNNSNIHQCKDEFEDQSSQSHSEYNSSFWTSLRNIWKHSDREDTSLIIDKDDEHNDELKLSNLLSDISETTNYLMNKISMSEKIIAFANLNGNSLKTTSESVKNLSCGKNIIIDKQNYLNAFSEKVKEFPLSMTERLDRYEPFKRRAFRIFSKVENSMADESSNFDRLPASSRNDLEHAVVTLRNKHKSLQESNNRDEFMLCGNILRSNGVPTQNKKQPAHGLNKYMLSSTGSELSIHMKFRTPLSIAARKPNIRSVPRLINNSREQKIYNEDYADHRTRKTSKFQLKDESKYYQNTDYYIHSPEVTSDSSDCISLYSISDI</sequence>
<dbReference type="Proteomes" id="UP000471633">
    <property type="component" value="Unassembled WGS sequence"/>
</dbReference>
<dbReference type="AlphaFoldDB" id="A0A922LUC6"/>
<organism evidence="1 2">
    <name type="scientific">Schistosoma haematobium</name>
    <name type="common">Blood fluke</name>
    <dbReference type="NCBI Taxonomy" id="6185"/>
    <lineage>
        <taxon>Eukaryota</taxon>
        <taxon>Metazoa</taxon>
        <taxon>Spiralia</taxon>
        <taxon>Lophotrochozoa</taxon>
        <taxon>Platyhelminthes</taxon>
        <taxon>Trematoda</taxon>
        <taxon>Digenea</taxon>
        <taxon>Strigeidida</taxon>
        <taxon>Schistosomatoidea</taxon>
        <taxon>Schistosomatidae</taxon>
        <taxon>Schistosoma</taxon>
    </lineage>
</organism>
<keyword evidence="2" id="KW-1185">Reference proteome</keyword>
<dbReference type="EMBL" id="AMPZ03000001">
    <property type="protein sequence ID" value="KAH9593827.1"/>
    <property type="molecule type" value="Genomic_DNA"/>
</dbReference>
<gene>
    <name evidence="1" type="ORF">MS3_00001984</name>
</gene>
<evidence type="ECO:0000313" key="2">
    <source>
        <dbReference type="Proteomes" id="UP000471633"/>
    </source>
</evidence>
<dbReference type="GeneID" id="75576877"/>
<comment type="caution">
    <text evidence="1">The sequence shown here is derived from an EMBL/GenBank/DDBJ whole genome shotgun (WGS) entry which is preliminary data.</text>
</comment>